<protein>
    <recommendedName>
        <fullName evidence="10">Chain length determinant protein</fullName>
    </recommendedName>
    <alternativeName>
        <fullName evidence="11">Polysaccharide antigen chain regulator</fullName>
    </alternativeName>
</protein>
<dbReference type="InterPro" id="IPR003856">
    <property type="entry name" value="LPS_length_determ_N"/>
</dbReference>
<gene>
    <name evidence="14" type="primary">wzzB</name>
    <name evidence="14" type="ORF">K6958_13100</name>
</gene>
<keyword evidence="3" id="KW-1003">Cell membrane</keyword>
<evidence type="ECO:0000313" key="14">
    <source>
        <dbReference type="EMBL" id="UQY42851.1"/>
    </source>
</evidence>
<keyword evidence="6" id="KW-0448">Lipopolysaccharide biosynthesis</keyword>
<name>A0ABY4R7R6_9GAMM</name>
<dbReference type="Pfam" id="PF02706">
    <property type="entry name" value="Wzz"/>
    <property type="match status" value="1"/>
</dbReference>
<evidence type="ECO:0000256" key="3">
    <source>
        <dbReference type="ARBA" id="ARBA00022475"/>
    </source>
</evidence>
<evidence type="ECO:0000256" key="12">
    <source>
        <dbReference type="SAM" id="Phobius"/>
    </source>
</evidence>
<dbReference type="InterPro" id="IPR050445">
    <property type="entry name" value="Bact_polysacc_biosynth/exp"/>
</dbReference>
<dbReference type="NCBIfam" id="NF012015">
    <property type="entry name" value="PRK15471.1"/>
    <property type="match status" value="1"/>
</dbReference>
<dbReference type="RefSeq" id="WP_249891504.1">
    <property type="nucleotide sequence ID" value="NZ_CP082904.1"/>
</dbReference>
<dbReference type="EMBL" id="CP082904">
    <property type="protein sequence ID" value="UQY42851.1"/>
    <property type="molecule type" value="Genomic_DNA"/>
</dbReference>
<evidence type="ECO:0000259" key="13">
    <source>
        <dbReference type="Pfam" id="PF02706"/>
    </source>
</evidence>
<keyword evidence="7 12" id="KW-1133">Transmembrane helix</keyword>
<dbReference type="SUPFAM" id="SSF160355">
    <property type="entry name" value="Bacterial polysaccharide co-polymerase-like"/>
    <property type="match status" value="1"/>
</dbReference>
<dbReference type="PANTHER" id="PTHR32309:SF29">
    <property type="entry name" value="CHAIN LENGTH DETERMINANT PROTEIN"/>
    <property type="match status" value="1"/>
</dbReference>
<keyword evidence="8 12" id="KW-0472">Membrane</keyword>
<evidence type="ECO:0000256" key="5">
    <source>
        <dbReference type="ARBA" id="ARBA00022692"/>
    </source>
</evidence>
<dbReference type="Proteomes" id="UP001056635">
    <property type="component" value="Chromosome"/>
</dbReference>
<evidence type="ECO:0000256" key="6">
    <source>
        <dbReference type="ARBA" id="ARBA00022985"/>
    </source>
</evidence>
<keyword evidence="15" id="KW-1185">Reference proteome</keyword>
<evidence type="ECO:0000256" key="4">
    <source>
        <dbReference type="ARBA" id="ARBA00022519"/>
    </source>
</evidence>
<dbReference type="PANTHER" id="PTHR32309">
    <property type="entry name" value="TYROSINE-PROTEIN KINASE"/>
    <property type="match status" value="1"/>
</dbReference>
<comment type="pathway">
    <text evidence="2">Bacterial outer membrane biogenesis; lipopolysaccharide biosynthesis.</text>
</comment>
<feature type="transmembrane region" description="Helical" evidence="12">
    <location>
        <begin position="40"/>
        <end position="58"/>
    </location>
</feature>
<comment type="subcellular location">
    <subcellularLocation>
        <location evidence="1">Cell inner membrane</location>
        <topology evidence="1">Multi-pass membrane protein</topology>
    </subcellularLocation>
</comment>
<keyword evidence="5 12" id="KW-0812">Transmembrane</keyword>
<accession>A0ABY4R7R6</accession>
<evidence type="ECO:0000256" key="1">
    <source>
        <dbReference type="ARBA" id="ARBA00004429"/>
    </source>
</evidence>
<evidence type="ECO:0000256" key="10">
    <source>
        <dbReference type="ARBA" id="ARBA00039982"/>
    </source>
</evidence>
<evidence type="ECO:0000256" key="8">
    <source>
        <dbReference type="ARBA" id="ARBA00023136"/>
    </source>
</evidence>
<reference evidence="14" key="1">
    <citation type="submission" date="2021-09" db="EMBL/GenBank/DDBJ databases">
        <title>First case of bloodstream infection caused by Mixta hanseatica sp. nov., a member of the Erwiniaceae family.</title>
        <authorList>
            <person name="Both A."/>
            <person name="Huang J."/>
            <person name="Wenzel P."/>
            <person name="Aepfelbacher M."/>
            <person name="Rohde H."/>
            <person name="Christner M."/>
            <person name="Hentschke M."/>
        </authorList>
    </citation>
    <scope>NUCLEOTIDE SEQUENCE</scope>
    <source>
        <strain evidence="14">X22927</strain>
    </source>
</reference>
<sequence length="339" mass="37423">MNQENKTTSDQSLLRQTFYNNDDELDLLDVVAQLWNGKKTIIATVILFLLLAIAYLFLAKEKWTSEAIVTQPSAGQVANYNAALNVLYSESPQDKPGVVELQHQLFNRFSASITALSGALQNLDQPLALKIASVTAGQPDPLSVKFTAQTAQEAQAQVTHFIQLVNNDVVQDYGADIKRNLAVKTRELTDSLTSQQEVAKERKTRRIEALKQALKVAEDAGITSSQLTQAEFLSDDTLYLLGSRALSSSIANEATKPLPLDDNYYATQRALRLIQDLKIQVDNLQSFRYIMEPDLPIRRDSPKKGLTLVLAVLLGGIVGSAVVLGRNMASTYRQRKQSA</sequence>
<evidence type="ECO:0000256" key="11">
    <source>
        <dbReference type="ARBA" id="ARBA00042235"/>
    </source>
</evidence>
<evidence type="ECO:0000256" key="7">
    <source>
        <dbReference type="ARBA" id="ARBA00022989"/>
    </source>
</evidence>
<feature type="domain" description="Polysaccharide chain length determinant N-terminal" evidence="13">
    <location>
        <begin position="23"/>
        <end position="93"/>
    </location>
</feature>
<proteinExistence type="inferred from homology"/>
<evidence type="ECO:0000256" key="9">
    <source>
        <dbReference type="ARBA" id="ARBA00038118"/>
    </source>
</evidence>
<comment type="similarity">
    <text evidence="9">Belongs to the WzzB/Cld/Rol family.</text>
</comment>
<dbReference type="Gene3D" id="3.30.1890.10">
    <property type="entry name" value="FepE-like"/>
    <property type="match status" value="1"/>
</dbReference>
<feature type="transmembrane region" description="Helical" evidence="12">
    <location>
        <begin position="305"/>
        <end position="325"/>
    </location>
</feature>
<keyword evidence="4" id="KW-0997">Cell inner membrane</keyword>
<organism evidence="14 15">
    <name type="scientific">Mixta hanseatica</name>
    <dbReference type="NCBI Taxonomy" id="2872648"/>
    <lineage>
        <taxon>Bacteria</taxon>
        <taxon>Pseudomonadati</taxon>
        <taxon>Pseudomonadota</taxon>
        <taxon>Gammaproteobacteria</taxon>
        <taxon>Enterobacterales</taxon>
        <taxon>Erwiniaceae</taxon>
        <taxon>Mixta</taxon>
    </lineage>
</organism>
<evidence type="ECO:0000313" key="15">
    <source>
        <dbReference type="Proteomes" id="UP001056635"/>
    </source>
</evidence>
<evidence type="ECO:0000256" key="2">
    <source>
        <dbReference type="ARBA" id="ARBA00004756"/>
    </source>
</evidence>